<feature type="compositionally biased region" description="Basic and acidic residues" evidence="8">
    <location>
        <begin position="298"/>
        <end position="309"/>
    </location>
</feature>
<keyword evidence="6 7" id="KW-0472">Membrane</keyword>
<accession>A0A9W6T3R8</accession>
<keyword evidence="4 7" id="KW-0256">Endoplasmic reticulum</keyword>
<dbReference type="EMBL" id="BSXN01001563">
    <property type="protein sequence ID" value="GME73596.1"/>
    <property type="molecule type" value="Genomic_DNA"/>
</dbReference>
<comment type="caution">
    <text evidence="7">Lacks conserved residue(s) required for the propagation of feature annotation.</text>
</comment>
<name>A0A9W6T3R8_CANBO</name>
<sequence>MSELGQFLSQIPPVTKTLTLTSLVIAGLNALGIMSISNFTCEWPLILKKYEISRLLTGFLVSNSQPMQGLMEIYMLYSFSKGIEEVKFKKNLPDYIFYYFIIIPIILIFNFFMPPSYSLMAPLLTAITFTWSIANYNSQVSFYFMPIKASILPAVSLGFRLLLEGSQSFYLALTGAFAAYVYNCIETKSFGPLAGLIKDTADNQIKSNRVGTVSNSTGSSTWYYSTGYLASPDWLRNLVSKLMGIDYNSSAFKRPYGSAFPPKKDGNTTGGGGSGSSTGSSAGRTTGRSTGGFTKPFFKGEGRRLGSLD</sequence>
<dbReference type="InterPro" id="IPR035952">
    <property type="entry name" value="Rhomboid-like_sf"/>
</dbReference>
<protein>
    <recommendedName>
        <fullName evidence="7">Derlin</fullName>
    </recommendedName>
</protein>
<evidence type="ECO:0000256" key="2">
    <source>
        <dbReference type="ARBA" id="ARBA00008917"/>
    </source>
</evidence>
<gene>
    <name evidence="9" type="ORF">Cboi02_000410400</name>
</gene>
<feature type="compositionally biased region" description="Low complexity" evidence="8">
    <location>
        <begin position="277"/>
        <end position="292"/>
    </location>
</feature>
<dbReference type="PANTHER" id="PTHR11009">
    <property type="entry name" value="DER1-LIKE PROTEIN, DERLIN"/>
    <property type="match status" value="1"/>
</dbReference>
<dbReference type="InterPro" id="IPR007599">
    <property type="entry name" value="DER1"/>
</dbReference>
<feature type="transmembrane region" description="Helical" evidence="7">
    <location>
        <begin position="20"/>
        <end position="41"/>
    </location>
</feature>
<evidence type="ECO:0000313" key="10">
    <source>
        <dbReference type="Proteomes" id="UP001165120"/>
    </source>
</evidence>
<evidence type="ECO:0000256" key="3">
    <source>
        <dbReference type="ARBA" id="ARBA00022692"/>
    </source>
</evidence>
<dbReference type="GO" id="GO:0006950">
    <property type="term" value="P:response to stress"/>
    <property type="evidence" value="ECO:0007669"/>
    <property type="project" value="UniProtKB-ARBA"/>
</dbReference>
<comment type="caution">
    <text evidence="9">The sequence shown here is derived from an EMBL/GenBank/DDBJ whole genome shotgun (WGS) entry which is preliminary data.</text>
</comment>
<evidence type="ECO:0000256" key="8">
    <source>
        <dbReference type="SAM" id="MobiDB-lite"/>
    </source>
</evidence>
<reference evidence="9" key="1">
    <citation type="submission" date="2023-04" db="EMBL/GenBank/DDBJ databases">
        <title>Candida boidinii NBRC 10035.</title>
        <authorList>
            <person name="Ichikawa N."/>
            <person name="Sato H."/>
            <person name="Tonouchi N."/>
        </authorList>
    </citation>
    <scope>NUCLEOTIDE SEQUENCE</scope>
    <source>
        <strain evidence="9">NBRC 10035</strain>
    </source>
</reference>
<dbReference type="SUPFAM" id="SSF144091">
    <property type="entry name" value="Rhomboid-like"/>
    <property type="match status" value="1"/>
</dbReference>
<comment type="subcellular location">
    <subcellularLocation>
        <location evidence="1 7">Endoplasmic reticulum membrane</location>
        <topology evidence="1 7">Multi-pass membrane protein</topology>
    </subcellularLocation>
</comment>
<keyword evidence="5 7" id="KW-1133">Transmembrane helix</keyword>
<comment type="similarity">
    <text evidence="2 7">Belongs to the derlin family.</text>
</comment>
<proteinExistence type="inferred from homology"/>
<dbReference type="GO" id="GO:0005789">
    <property type="term" value="C:endoplasmic reticulum membrane"/>
    <property type="evidence" value="ECO:0007669"/>
    <property type="project" value="UniProtKB-SubCell"/>
</dbReference>
<dbReference type="AlphaFoldDB" id="A0A9W6T3R8"/>
<comment type="function">
    <text evidence="7">May be involved in the degradation of misfolded endoplasmic reticulum (ER) luminal proteins.</text>
</comment>
<evidence type="ECO:0000313" key="9">
    <source>
        <dbReference type="EMBL" id="GME73596.1"/>
    </source>
</evidence>
<organism evidence="9 10">
    <name type="scientific">Candida boidinii</name>
    <name type="common">Yeast</name>
    <dbReference type="NCBI Taxonomy" id="5477"/>
    <lineage>
        <taxon>Eukaryota</taxon>
        <taxon>Fungi</taxon>
        <taxon>Dikarya</taxon>
        <taxon>Ascomycota</taxon>
        <taxon>Saccharomycotina</taxon>
        <taxon>Pichiomycetes</taxon>
        <taxon>Pichiales</taxon>
        <taxon>Pichiaceae</taxon>
        <taxon>Ogataea</taxon>
        <taxon>Ogataea/Candida clade</taxon>
    </lineage>
</organism>
<dbReference type="Proteomes" id="UP001165120">
    <property type="component" value="Unassembled WGS sequence"/>
</dbReference>
<evidence type="ECO:0000256" key="1">
    <source>
        <dbReference type="ARBA" id="ARBA00004477"/>
    </source>
</evidence>
<keyword evidence="10" id="KW-1185">Reference proteome</keyword>
<feature type="region of interest" description="Disordered" evidence="8">
    <location>
        <begin position="258"/>
        <end position="309"/>
    </location>
</feature>
<evidence type="ECO:0000256" key="5">
    <source>
        <dbReference type="ARBA" id="ARBA00022989"/>
    </source>
</evidence>
<evidence type="ECO:0000256" key="6">
    <source>
        <dbReference type="ARBA" id="ARBA00023136"/>
    </source>
</evidence>
<keyword evidence="3 7" id="KW-0812">Transmembrane</keyword>
<evidence type="ECO:0000256" key="4">
    <source>
        <dbReference type="ARBA" id="ARBA00022824"/>
    </source>
</evidence>
<evidence type="ECO:0000256" key="7">
    <source>
        <dbReference type="RuleBase" id="RU363059"/>
    </source>
</evidence>
<dbReference type="Pfam" id="PF04511">
    <property type="entry name" value="DER1"/>
    <property type="match status" value="1"/>
</dbReference>
<feature type="transmembrane region" description="Helical" evidence="7">
    <location>
        <begin position="95"/>
        <end position="113"/>
    </location>
</feature>